<organism evidence="3">
    <name type="scientific">Tunturiibacter psychrotolerans</name>
    <dbReference type="NCBI Taxonomy" id="3069686"/>
    <lineage>
        <taxon>Bacteria</taxon>
        <taxon>Pseudomonadati</taxon>
        <taxon>Acidobacteriota</taxon>
        <taxon>Terriglobia</taxon>
        <taxon>Terriglobales</taxon>
        <taxon>Acidobacteriaceae</taxon>
        <taxon>Tunturiibacter</taxon>
    </lineage>
</organism>
<evidence type="ECO:0000256" key="2">
    <source>
        <dbReference type="PIRSR" id="PIRSR613078-2"/>
    </source>
</evidence>
<dbReference type="Pfam" id="PF00300">
    <property type="entry name" value="His_Phos_1"/>
    <property type="match status" value="1"/>
</dbReference>
<gene>
    <name evidence="3" type="ORF">RBB77_06050</name>
</gene>
<evidence type="ECO:0000313" key="3">
    <source>
        <dbReference type="EMBL" id="XCB34448.1"/>
    </source>
</evidence>
<dbReference type="EC" id="3.1.3.-" evidence="3"/>
<reference evidence="3" key="1">
    <citation type="submission" date="2023-08" db="EMBL/GenBank/DDBJ databases">
        <authorList>
            <person name="Messyasz A."/>
            <person name="Mannisto M.K."/>
            <person name="Kerkhof L.J."/>
            <person name="Haggblom M."/>
        </authorList>
    </citation>
    <scope>NUCLEOTIDE SEQUENCE</scope>
    <source>
        <strain evidence="3">X5P6</strain>
    </source>
</reference>
<dbReference type="KEGG" id="tpsc:RBB77_06050"/>
<dbReference type="EMBL" id="CP132942">
    <property type="protein sequence ID" value="XCB34448.1"/>
    <property type="molecule type" value="Genomic_DNA"/>
</dbReference>
<feature type="active site" description="Proton donor/acceptor" evidence="1">
    <location>
        <position position="80"/>
    </location>
</feature>
<name>A0AAU7ZTW4_9BACT</name>
<dbReference type="CDD" id="cd07067">
    <property type="entry name" value="HP_PGM_like"/>
    <property type="match status" value="1"/>
</dbReference>
<dbReference type="GO" id="GO:0005737">
    <property type="term" value="C:cytoplasm"/>
    <property type="evidence" value="ECO:0007669"/>
    <property type="project" value="TreeGrafter"/>
</dbReference>
<dbReference type="SUPFAM" id="SSF53254">
    <property type="entry name" value="Phosphoglycerate mutase-like"/>
    <property type="match status" value="1"/>
</dbReference>
<dbReference type="PIRSF" id="PIRSF000709">
    <property type="entry name" value="6PFK_2-Ptase"/>
    <property type="match status" value="1"/>
</dbReference>
<dbReference type="SMART" id="SM00855">
    <property type="entry name" value="PGAM"/>
    <property type="match status" value="1"/>
</dbReference>
<accession>A0AAU7ZTW4</accession>
<dbReference type="PANTHER" id="PTHR48100:SF1">
    <property type="entry name" value="HISTIDINE PHOSPHATASE FAMILY PROTEIN-RELATED"/>
    <property type="match status" value="1"/>
</dbReference>
<keyword evidence="3" id="KW-0378">Hydrolase</keyword>
<feature type="active site" description="Tele-phosphohistidine intermediate" evidence="1">
    <location>
        <position position="9"/>
    </location>
</feature>
<evidence type="ECO:0000256" key="1">
    <source>
        <dbReference type="PIRSR" id="PIRSR613078-1"/>
    </source>
</evidence>
<dbReference type="PANTHER" id="PTHR48100">
    <property type="entry name" value="BROAD-SPECIFICITY PHOSPHATASE YOR283W-RELATED"/>
    <property type="match status" value="1"/>
</dbReference>
<dbReference type="InterPro" id="IPR050275">
    <property type="entry name" value="PGM_Phosphatase"/>
</dbReference>
<dbReference type="RefSeq" id="WP_353065603.1">
    <property type="nucleotide sequence ID" value="NZ_CP132942.1"/>
</dbReference>
<feature type="binding site" evidence="2">
    <location>
        <position position="56"/>
    </location>
    <ligand>
        <name>substrate</name>
    </ligand>
</feature>
<reference evidence="3" key="2">
    <citation type="journal article" date="2024" name="Environ. Microbiol.">
        <title>Genome analysis and description of Tunturibacter gen. nov. expands the diversity of Terriglobia in tundra soils.</title>
        <authorList>
            <person name="Messyasz A."/>
            <person name="Mannisto M.K."/>
            <person name="Kerkhof L.J."/>
            <person name="Haggblom M.M."/>
        </authorList>
    </citation>
    <scope>NUCLEOTIDE SEQUENCE</scope>
    <source>
        <strain evidence="3">X5P6</strain>
    </source>
</reference>
<dbReference type="InterPro" id="IPR029033">
    <property type="entry name" value="His_PPase_superfam"/>
</dbReference>
<dbReference type="AlphaFoldDB" id="A0AAU7ZTW4"/>
<dbReference type="Gene3D" id="3.40.50.1240">
    <property type="entry name" value="Phosphoglycerate mutase-like"/>
    <property type="match status" value="1"/>
</dbReference>
<protein>
    <submittedName>
        <fullName evidence="3">Histidine phosphatase family protein</fullName>
        <ecNumber evidence="3">3.1.3.-</ecNumber>
    </submittedName>
</protein>
<dbReference type="GO" id="GO:0016791">
    <property type="term" value="F:phosphatase activity"/>
    <property type="evidence" value="ECO:0007669"/>
    <property type="project" value="TreeGrafter"/>
</dbReference>
<dbReference type="InterPro" id="IPR013078">
    <property type="entry name" value="His_Pase_superF_clade-1"/>
</dbReference>
<proteinExistence type="predicted"/>
<sequence>MSDILFIRHAETDMAGTFCGHTDPDLNARGHKQTAELIDRLRSENIDTVYTSDLRRAQTTAEAIASAFGIECRPRRALREINFGEWDGLTWKEIEERDKVYARRWMAEHPLLPTPGGEAFRDFEQRVLEEVAFLSTKAATQDIAVVTHAGVLRTVLCSLHQSSEEDAWKQTQPYCAIVRHAVTISPQMQFMEARS</sequence>